<proteinExistence type="inferred from homology"/>
<dbReference type="InterPro" id="IPR006035">
    <property type="entry name" value="Ureohydrolase"/>
</dbReference>
<dbReference type="SUPFAM" id="SSF52768">
    <property type="entry name" value="Arginase/deacetylase"/>
    <property type="match status" value="1"/>
</dbReference>
<reference evidence="5 6" key="1">
    <citation type="submission" date="2019-03" db="EMBL/GenBank/DDBJ databases">
        <title>Sequencing the genomes of 1000 actinobacteria strains.</title>
        <authorList>
            <person name="Klenk H.-P."/>
        </authorList>
    </citation>
    <scope>NUCLEOTIDE SEQUENCE [LARGE SCALE GENOMIC DNA]</scope>
    <source>
        <strain evidence="5 6">DSM 43805</strain>
    </source>
</reference>
<dbReference type="Gene3D" id="3.40.800.10">
    <property type="entry name" value="Ureohydrolase domain"/>
    <property type="match status" value="1"/>
</dbReference>
<dbReference type="RefSeq" id="WP_239079954.1">
    <property type="nucleotide sequence ID" value="NZ_BOMD01000019.1"/>
</dbReference>
<keyword evidence="2" id="KW-0378">Hydrolase</keyword>
<dbReference type="PROSITE" id="PS51409">
    <property type="entry name" value="ARGINASE_2"/>
    <property type="match status" value="1"/>
</dbReference>
<evidence type="ECO:0000313" key="5">
    <source>
        <dbReference type="EMBL" id="TDO38580.1"/>
    </source>
</evidence>
<evidence type="ECO:0000256" key="2">
    <source>
        <dbReference type="ARBA" id="ARBA00022801"/>
    </source>
</evidence>
<protein>
    <submittedName>
        <fullName evidence="5">Arginase</fullName>
    </submittedName>
</protein>
<accession>A0A4R6JQ38</accession>
<dbReference type="PRINTS" id="PR00116">
    <property type="entry name" value="ARGINASE"/>
</dbReference>
<evidence type="ECO:0000256" key="4">
    <source>
        <dbReference type="PROSITE-ProRule" id="PRU00742"/>
    </source>
</evidence>
<keyword evidence="3" id="KW-0464">Manganese</keyword>
<dbReference type="EMBL" id="SNWR01000001">
    <property type="protein sequence ID" value="TDO38580.1"/>
    <property type="molecule type" value="Genomic_DNA"/>
</dbReference>
<dbReference type="PANTHER" id="PTHR43782:SF3">
    <property type="entry name" value="ARGINASE"/>
    <property type="match status" value="1"/>
</dbReference>
<comment type="caution">
    <text evidence="5">The sequence shown here is derived from an EMBL/GenBank/DDBJ whole genome shotgun (WGS) entry which is preliminary data.</text>
</comment>
<organism evidence="5 6">
    <name type="scientific">Paractinoplanes brasiliensis</name>
    <dbReference type="NCBI Taxonomy" id="52695"/>
    <lineage>
        <taxon>Bacteria</taxon>
        <taxon>Bacillati</taxon>
        <taxon>Actinomycetota</taxon>
        <taxon>Actinomycetes</taxon>
        <taxon>Micromonosporales</taxon>
        <taxon>Micromonosporaceae</taxon>
        <taxon>Paractinoplanes</taxon>
    </lineage>
</organism>
<evidence type="ECO:0000313" key="6">
    <source>
        <dbReference type="Proteomes" id="UP000294901"/>
    </source>
</evidence>
<comment type="similarity">
    <text evidence="4">Belongs to the arginase family.</text>
</comment>
<dbReference type="GO" id="GO:0004053">
    <property type="term" value="F:arginase activity"/>
    <property type="evidence" value="ECO:0007669"/>
    <property type="project" value="TreeGrafter"/>
</dbReference>
<evidence type="ECO:0000256" key="1">
    <source>
        <dbReference type="ARBA" id="ARBA00022723"/>
    </source>
</evidence>
<keyword evidence="1" id="KW-0479">Metal-binding</keyword>
<dbReference type="PANTHER" id="PTHR43782">
    <property type="entry name" value="ARGINASE"/>
    <property type="match status" value="1"/>
</dbReference>
<gene>
    <name evidence="5" type="ORF">C8E87_2238</name>
</gene>
<name>A0A4R6JQ38_9ACTN</name>
<dbReference type="GO" id="GO:0005829">
    <property type="term" value="C:cytosol"/>
    <property type="evidence" value="ECO:0007669"/>
    <property type="project" value="TreeGrafter"/>
</dbReference>
<dbReference type="InterPro" id="IPR023696">
    <property type="entry name" value="Ureohydrolase_dom_sf"/>
</dbReference>
<evidence type="ECO:0000256" key="3">
    <source>
        <dbReference type="ARBA" id="ARBA00023211"/>
    </source>
</evidence>
<sequence>MSRRWAVLGVPSSAGAHTPGIERGPAALRESGLVNNLRAGGLDVEDRGDVRGFRWRPDPARSAGQNAATVAAVADDVAGSVAAILADGHVPLVLGGDCSITIGVLAGFDRAAREPALLYMDGGPDLYTPETRPVGNLDAMGLAHLLRLPGHLPEVAAVGEPLTPGRVVSFGDALPADGPDHERTLLEELSIARITAADVHRDARSAAEKALAAAGESFVLHFDVDVLVFNDMPIADVPNSGGDPVGLTLHEAMTCLSVFARSGSRLAALVITEVNPDHAPDRAVLSDFSSAVAAALSA</sequence>
<keyword evidence="6" id="KW-1185">Reference proteome</keyword>
<dbReference type="Pfam" id="PF00491">
    <property type="entry name" value="Arginase"/>
    <property type="match status" value="1"/>
</dbReference>
<dbReference type="GO" id="GO:0030145">
    <property type="term" value="F:manganese ion binding"/>
    <property type="evidence" value="ECO:0007669"/>
    <property type="project" value="TreeGrafter"/>
</dbReference>
<dbReference type="AlphaFoldDB" id="A0A4R6JQ38"/>
<dbReference type="Proteomes" id="UP000294901">
    <property type="component" value="Unassembled WGS sequence"/>
</dbReference>